<protein>
    <recommendedName>
        <fullName evidence="9">GTP cyclohydrolase-2</fullName>
        <ecNumber evidence="9">3.5.4.25</ecNumber>
    </recommendedName>
    <alternativeName>
        <fullName evidence="9">GTP cyclohydrolase II</fullName>
    </alternativeName>
</protein>
<evidence type="ECO:0000313" key="12">
    <source>
        <dbReference type="Proteomes" id="UP000199227"/>
    </source>
</evidence>
<evidence type="ECO:0000256" key="6">
    <source>
        <dbReference type="ARBA" id="ARBA00022833"/>
    </source>
</evidence>
<evidence type="ECO:0000256" key="3">
    <source>
        <dbReference type="ARBA" id="ARBA00022723"/>
    </source>
</evidence>
<feature type="binding site" evidence="9">
    <location>
        <position position="114"/>
    </location>
    <ligand>
        <name>GTP</name>
        <dbReference type="ChEBI" id="CHEBI:37565"/>
    </ligand>
</feature>
<feature type="binding site" evidence="9">
    <location>
        <position position="149"/>
    </location>
    <ligand>
        <name>GTP</name>
        <dbReference type="ChEBI" id="CHEBI:37565"/>
    </ligand>
</feature>
<dbReference type="Gene3D" id="3.40.50.10990">
    <property type="entry name" value="GTP cyclohydrolase II"/>
    <property type="match status" value="1"/>
</dbReference>
<dbReference type="CDD" id="cd00641">
    <property type="entry name" value="GTP_cyclohydro2"/>
    <property type="match status" value="1"/>
</dbReference>
<proteinExistence type="inferred from homology"/>
<dbReference type="SUPFAM" id="SSF142695">
    <property type="entry name" value="RibA-like"/>
    <property type="match status" value="1"/>
</dbReference>
<dbReference type="GO" id="GO:0008270">
    <property type="term" value="F:zinc ion binding"/>
    <property type="evidence" value="ECO:0007669"/>
    <property type="project" value="UniProtKB-UniRule"/>
</dbReference>
<dbReference type="AlphaFoldDB" id="A0A1I5U7H2"/>
<dbReference type="GO" id="GO:0009231">
    <property type="term" value="P:riboflavin biosynthetic process"/>
    <property type="evidence" value="ECO:0007669"/>
    <property type="project" value="UniProtKB-UniRule"/>
</dbReference>
<dbReference type="GO" id="GO:0005829">
    <property type="term" value="C:cytosol"/>
    <property type="evidence" value="ECO:0007669"/>
    <property type="project" value="TreeGrafter"/>
</dbReference>
<feature type="binding site" evidence="9">
    <location>
        <position position="71"/>
    </location>
    <ligand>
        <name>GTP</name>
        <dbReference type="ChEBI" id="CHEBI:37565"/>
    </ligand>
</feature>
<feature type="domain" description="GTP cyclohydrolase II" evidence="10">
    <location>
        <begin position="8"/>
        <end position="167"/>
    </location>
</feature>
<comment type="pathway">
    <text evidence="1 9">Cofactor biosynthesis; riboflavin biosynthesis; 5-amino-6-(D-ribitylamino)uracil from GTP: step 1/4.</text>
</comment>
<dbReference type="Proteomes" id="UP000199227">
    <property type="component" value="Unassembled WGS sequence"/>
</dbReference>
<dbReference type="InterPro" id="IPR000926">
    <property type="entry name" value="RibA"/>
</dbReference>
<feature type="binding site" evidence="9">
    <location>
        <position position="55"/>
    </location>
    <ligand>
        <name>Zn(2+)</name>
        <dbReference type="ChEBI" id="CHEBI:29105"/>
        <note>catalytic</note>
    </ligand>
</feature>
<feature type="binding site" evidence="9">
    <location>
        <position position="154"/>
    </location>
    <ligand>
        <name>GTP</name>
        <dbReference type="ChEBI" id="CHEBI:37565"/>
    </ligand>
</feature>
<comment type="catalytic activity">
    <reaction evidence="8 9">
        <text>GTP + 4 H2O = 2,5-diamino-6-hydroxy-4-(5-phosphoribosylamino)-pyrimidine + formate + 2 phosphate + 3 H(+)</text>
        <dbReference type="Rhea" id="RHEA:23704"/>
        <dbReference type="ChEBI" id="CHEBI:15377"/>
        <dbReference type="ChEBI" id="CHEBI:15378"/>
        <dbReference type="ChEBI" id="CHEBI:15740"/>
        <dbReference type="ChEBI" id="CHEBI:37565"/>
        <dbReference type="ChEBI" id="CHEBI:43474"/>
        <dbReference type="ChEBI" id="CHEBI:58614"/>
        <dbReference type="EC" id="3.5.4.25"/>
    </reaction>
</comment>
<evidence type="ECO:0000256" key="1">
    <source>
        <dbReference type="ARBA" id="ARBA00004853"/>
    </source>
</evidence>
<dbReference type="EC" id="3.5.4.25" evidence="9"/>
<gene>
    <name evidence="9" type="primary">ribA</name>
    <name evidence="11" type="ORF">SAMN05216234_1564</name>
</gene>
<name>A0A1I5U7H2_9BACT</name>
<dbReference type="GO" id="GO:0005525">
    <property type="term" value="F:GTP binding"/>
    <property type="evidence" value="ECO:0007669"/>
    <property type="project" value="UniProtKB-KW"/>
</dbReference>
<organism evidence="11 12">
    <name type="scientific">Hydrogenimonas thermophila</name>
    <dbReference type="NCBI Taxonomy" id="223786"/>
    <lineage>
        <taxon>Bacteria</taxon>
        <taxon>Pseudomonadati</taxon>
        <taxon>Campylobacterota</taxon>
        <taxon>Epsilonproteobacteria</taxon>
        <taxon>Campylobacterales</taxon>
        <taxon>Hydrogenimonadaceae</taxon>
        <taxon>Hydrogenimonas</taxon>
    </lineage>
</organism>
<dbReference type="STRING" id="223786.SAMN05216234_1564"/>
<keyword evidence="7 9" id="KW-0342">GTP-binding</keyword>
<evidence type="ECO:0000256" key="8">
    <source>
        <dbReference type="ARBA" id="ARBA00049295"/>
    </source>
</evidence>
<dbReference type="EMBL" id="FOXB01000056">
    <property type="protein sequence ID" value="SFP91205.1"/>
    <property type="molecule type" value="Genomic_DNA"/>
</dbReference>
<feature type="active site" description="Nucleophile" evidence="9">
    <location>
        <position position="128"/>
    </location>
</feature>
<dbReference type="NCBIfam" id="TIGR00505">
    <property type="entry name" value="ribA"/>
    <property type="match status" value="1"/>
</dbReference>
<evidence type="ECO:0000256" key="5">
    <source>
        <dbReference type="ARBA" id="ARBA00022801"/>
    </source>
</evidence>
<feature type="binding site" evidence="9">
    <location>
        <begin position="50"/>
        <end position="54"/>
    </location>
    <ligand>
        <name>GTP</name>
        <dbReference type="ChEBI" id="CHEBI:37565"/>
    </ligand>
</feature>
<dbReference type="NCBIfam" id="NF001591">
    <property type="entry name" value="PRK00393.1"/>
    <property type="match status" value="1"/>
</dbReference>
<reference evidence="11 12" key="1">
    <citation type="submission" date="2016-10" db="EMBL/GenBank/DDBJ databases">
        <authorList>
            <person name="de Groot N.N."/>
        </authorList>
    </citation>
    <scope>NUCLEOTIDE SEQUENCE [LARGE SCALE GENOMIC DNA]</scope>
    <source>
        <strain evidence="11 12">EP1-55-1</strain>
    </source>
</reference>
<dbReference type="GO" id="GO:0003935">
    <property type="term" value="F:GTP cyclohydrolase II activity"/>
    <property type="evidence" value="ECO:0007669"/>
    <property type="project" value="UniProtKB-UniRule"/>
</dbReference>
<comment type="similarity">
    <text evidence="9">Belongs to the GTP cyclohydrolase II family.</text>
</comment>
<dbReference type="PANTHER" id="PTHR21327:SF18">
    <property type="entry name" value="3,4-DIHYDROXY-2-BUTANONE 4-PHOSPHATE SYNTHASE"/>
    <property type="match status" value="1"/>
</dbReference>
<evidence type="ECO:0000256" key="2">
    <source>
        <dbReference type="ARBA" id="ARBA00022619"/>
    </source>
</evidence>
<dbReference type="InterPro" id="IPR036144">
    <property type="entry name" value="RibA-like_sf"/>
</dbReference>
<evidence type="ECO:0000256" key="9">
    <source>
        <dbReference type="HAMAP-Rule" id="MF_00179"/>
    </source>
</evidence>
<dbReference type="RefSeq" id="WP_092914083.1">
    <property type="nucleotide sequence ID" value="NZ_FOXB01000056.1"/>
</dbReference>
<evidence type="ECO:0000259" key="10">
    <source>
        <dbReference type="Pfam" id="PF00925"/>
    </source>
</evidence>
<dbReference type="FunFam" id="3.40.50.10990:FF:000002">
    <property type="entry name" value="GTP cyclohydrolase-2"/>
    <property type="match status" value="1"/>
</dbReference>
<keyword evidence="3 9" id="KW-0479">Metal-binding</keyword>
<evidence type="ECO:0000313" key="11">
    <source>
        <dbReference type="EMBL" id="SFP91205.1"/>
    </source>
</evidence>
<dbReference type="HAMAP" id="MF_00179">
    <property type="entry name" value="RibA"/>
    <property type="match status" value="1"/>
</dbReference>
<accession>A0A1I5U7H2</accession>
<keyword evidence="5 9" id="KW-0378">Hydrolase</keyword>
<feature type="binding site" evidence="9">
    <location>
        <position position="66"/>
    </location>
    <ligand>
        <name>Zn(2+)</name>
        <dbReference type="ChEBI" id="CHEBI:29105"/>
        <note>catalytic</note>
    </ligand>
</feature>
<feature type="active site" description="Proton acceptor" evidence="9">
    <location>
        <position position="126"/>
    </location>
</feature>
<dbReference type="UniPathway" id="UPA00275">
    <property type="reaction ID" value="UER00400"/>
</dbReference>
<keyword evidence="6 9" id="KW-0862">Zinc</keyword>
<feature type="binding site" evidence="9">
    <location>
        <begin position="92"/>
        <end position="94"/>
    </location>
    <ligand>
        <name>GTP</name>
        <dbReference type="ChEBI" id="CHEBI:37565"/>
    </ligand>
</feature>
<keyword evidence="12" id="KW-1185">Reference proteome</keyword>
<evidence type="ECO:0000256" key="4">
    <source>
        <dbReference type="ARBA" id="ARBA00022741"/>
    </source>
</evidence>
<comment type="cofactor">
    <cofactor evidence="9">
        <name>Zn(2+)</name>
        <dbReference type="ChEBI" id="CHEBI:29105"/>
    </cofactor>
    <text evidence="9">Binds 1 zinc ion per subunit.</text>
</comment>
<comment type="function">
    <text evidence="9">Catalyzes the conversion of GTP to 2,5-diamino-6-ribosylamino-4(3H)-pyrimidinone 5'-phosphate (DARP), formate and pyrophosphate.</text>
</comment>
<keyword evidence="4 9" id="KW-0547">Nucleotide-binding</keyword>
<sequence length="192" mass="21676">MNVEISEVANLPTKFGNFKIQAFKEQLLDGCYKEHLTIFTDQMPEVPIVRVHSECLTGDALGSCKCDCGEQLEYALHMIQKHGGLVIYLRQEGRNIGLLNKVNAYSLQDKGLDTVAANHQLGFSADERTYEMVEKVLAHFKITKIRLLTNNPKKIESLKGVEIIERLPIIVEANPHNEAYLQTKKSKMGHLL</sequence>
<dbReference type="InterPro" id="IPR032677">
    <property type="entry name" value="GTP_cyclohydro_II"/>
</dbReference>
<dbReference type="PANTHER" id="PTHR21327">
    <property type="entry name" value="GTP CYCLOHYDROLASE II-RELATED"/>
    <property type="match status" value="1"/>
</dbReference>
<feature type="binding site" evidence="9">
    <location>
        <position position="68"/>
    </location>
    <ligand>
        <name>Zn(2+)</name>
        <dbReference type="ChEBI" id="CHEBI:29105"/>
        <note>catalytic</note>
    </ligand>
</feature>
<keyword evidence="2 9" id="KW-0686">Riboflavin biosynthesis</keyword>
<evidence type="ECO:0000256" key="7">
    <source>
        <dbReference type="ARBA" id="ARBA00023134"/>
    </source>
</evidence>
<dbReference type="Pfam" id="PF00925">
    <property type="entry name" value="GTP_cyclohydro2"/>
    <property type="match status" value="1"/>
</dbReference>
<dbReference type="OrthoDB" id="9793111at2"/>